<protein>
    <submittedName>
        <fullName evidence="1">Uncharacterized protein</fullName>
    </submittedName>
</protein>
<organism evidence="1">
    <name type="scientific">Anguilla anguilla</name>
    <name type="common">European freshwater eel</name>
    <name type="synonym">Muraena anguilla</name>
    <dbReference type="NCBI Taxonomy" id="7936"/>
    <lineage>
        <taxon>Eukaryota</taxon>
        <taxon>Metazoa</taxon>
        <taxon>Chordata</taxon>
        <taxon>Craniata</taxon>
        <taxon>Vertebrata</taxon>
        <taxon>Euteleostomi</taxon>
        <taxon>Actinopterygii</taxon>
        <taxon>Neopterygii</taxon>
        <taxon>Teleostei</taxon>
        <taxon>Anguilliformes</taxon>
        <taxon>Anguillidae</taxon>
        <taxon>Anguilla</taxon>
    </lineage>
</organism>
<name>A0A0E9VF89_ANGAN</name>
<reference evidence="1" key="1">
    <citation type="submission" date="2014-11" db="EMBL/GenBank/DDBJ databases">
        <authorList>
            <person name="Amaro Gonzalez C."/>
        </authorList>
    </citation>
    <scope>NUCLEOTIDE SEQUENCE</scope>
</reference>
<reference evidence="1" key="2">
    <citation type="journal article" date="2015" name="Fish Shellfish Immunol.">
        <title>Early steps in the European eel (Anguilla anguilla)-Vibrio vulnificus interaction in the gills: Role of the RtxA13 toxin.</title>
        <authorList>
            <person name="Callol A."/>
            <person name="Pajuelo D."/>
            <person name="Ebbesson L."/>
            <person name="Teles M."/>
            <person name="MacKenzie S."/>
            <person name="Amaro C."/>
        </authorList>
    </citation>
    <scope>NUCLEOTIDE SEQUENCE</scope>
</reference>
<evidence type="ECO:0000313" key="1">
    <source>
        <dbReference type="EMBL" id="JAH76722.1"/>
    </source>
</evidence>
<proteinExistence type="predicted"/>
<accession>A0A0E9VF89</accession>
<dbReference type="EMBL" id="GBXM01031855">
    <property type="protein sequence ID" value="JAH76722.1"/>
    <property type="molecule type" value="Transcribed_RNA"/>
</dbReference>
<sequence length="24" mass="2668">MLHQHLGCQILSKKGRCGFALAQQ</sequence>
<dbReference type="AlphaFoldDB" id="A0A0E9VF89"/>